<dbReference type="RefSeq" id="XP_034010476.1">
    <property type="nucleotide sequence ID" value="XM_034157616.1"/>
</dbReference>
<feature type="compositionally biased region" description="Low complexity" evidence="1">
    <location>
        <begin position="299"/>
        <end position="311"/>
    </location>
</feature>
<evidence type="ECO:0000313" key="4">
    <source>
        <dbReference type="Proteomes" id="UP000449547"/>
    </source>
</evidence>
<accession>A0A642UN14</accession>
<evidence type="ECO:0008006" key="5">
    <source>
        <dbReference type="Google" id="ProtNLM"/>
    </source>
</evidence>
<feature type="compositionally biased region" description="Polar residues" evidence="1">
    <location>
        <begin position="312"/>
        <end position="328"/>
    </location>
</feature>
<comment type="caution">
    <text evidence="3">The sequence shown here is derived from an EMBL/GenBank/DDBJ whole genome shotgun (WGS) entry which is preliminary data.</text>
</comment>
<protein>
    <recommendedName>
        <fullName evidence="5">Opaque-phase-specific protein OP4</fullName>
    </recommendedName>
</protein>
<evidence type="ECO:0000313" key="3">
    <source>
        <dbReference type="EMBL" id="KAA8898332.1"/>
    </source>
</evidence>
<reference evidence="3 4" key="1">
    <citation type="submission" date="2019-07" db="EMBL/GenBank/DDBJ databases">
        <title>Genome assembly of two rare yeast pathogens: Diutina rugosa and Trichomonascus ciferrii.</title>
        <authorList>
            <person name="Mixao V."/>
            <person name="Saus E."/>
            <person name="Hansen A."/>
            <person name="Lass-Flor C."/>
            <person name="Gabaldon T."/>
        </authorList>
    </citation>
    <scope>NUCLEOTIDE SEQUENCE [LARGE SCALE GENOMIC DNA]</scope>
    <source>
        <strain evidence="3 4">CBS 613</strain>
    </source>
</reference>
<feature type="signal peptide" evidence="2">
    <location>
        <begin position="1"/>
        <end position="22"/>
    </location>
</feature>
<feature type="region of interest" description="Disordered" evidence="1">
    <location>
        <begin position="271"/>
        <end position="328"/>
    </location>
</feature>
<dbReference type="VEuPathDB" id="FungiDB:DIURU_004712"/>
<feature type="chain" id="PRO_5024979944" description="Opaque-phase-specific protein OP4" evidence="2">
    <location>
        <begin position="23"/>
        <end position="328"/>
    </location>
</feature>
<evidence type="ECO:0000256" key="1">
    <source>
        <dbReference type="SAM" id="MobiDB-lite"/>
    </source>
</evidence>
<keyword evidence="4" id="KW-1185">Reference proteome</keyword>
<dbReference type="EMBL" id="SWFT01000147">
    <property type="protein sequence ID" value="KAA8898332.1"/>
    <property type="molecule type" value="Genomic_DNA"/>
</dbReference>
<organism evidence="3 4">
    <name type="scientific">Diutina rugosa</name>
    <name type="common">Yeast</name>
    <name type="synonym">Candida rugosa</name>
    <dbReference type="NCBI Taxonomy" id="5481"/>
    <lineage>
        <taxon>Eukaryota</taxon>
        <taxon>Fungi</taxon>
        <taxon>Dikarya</taxon>
        <taxon>Ascomycota</taxon>
        <taxon>Saccharomycotina</taxon>
        <taxon>Pichiomycetes</taxon>
        <taxon>Debaryomycetaceae</taxon>
        <taxon>Diutina</taxon>
    </lineage>
</organism>
<feature type="compositionally biased region" description="Polar residues" evidence="1">
    <location>
        <begin position="289"/>
        <end position="298"/>
    </location>
</feature>
<dbReference type="AlphaFoldDB" id="A0A642UN14"/>
<sequence>MKFSTTAAAALLAATATAQLQAEQKRATSDVVANLEQLYTIATRGVPLEKRDEINQALNQHLKRELEGTVFADMVKRDDIDWSSIINTVLQYVPTILKAVWDSGIIQSIVSSLLNSQAFKDGLYNALKWVVDLILGWFTPSTTSTSTVGATATGSPQQKRDNSAEAMMHVKRLMNMLEDDSDLTVRDLTDTIGTIVASLWNNIAQWVKDHPEQFAQALQKITEFAYQIVGKVYVWARDNGYIDKAFKWLGENLGDIIQQIILWITSAIGGQSPDPKPSPSSPPAPSDPVTITSTLIGSTPTTVTEVPITTTKQPNGLSNNNNTKRMLY</sequence>
<dbReference type="GeneID" id="54783363"/>
<gene>
    <name evidence="3" type="ORF">DIURU_004712</name>
</gene>
<dbReference type="Proteomes" id="UP000449547">
    <property type="component" value="Unassembled WGS sequence"/>
</dbReference>
<feature type="compositionally biased region" description="Pro residues" evidence="1">
    <location>
        <begin position="274"/>
        <end position="286"/>
    </location>
</feature>
<keyword evidence="2" id="KW-0732">Signal</keyword>
<evidence type="ECO:0000256" key="2">
    <source>
        <dbReference type="SAM" id="SignalP"/>
    </source>
</evidence>
<name>A0A642UN14_DIURU</name>
<proteinExistence type="predicted"/>